<dbReference type="SUPFAM" id="SSF56281">
    <property type="entry name" value="Metallo-hydrolase/oxidoreductase"/>
    <property type="match status" value="1"/>
</dbReference>
<dbReference type="PANTHER" id="PTHR42967:SF1">
    <property type="entry name" value="MBL FOLD METALLO-HYDROLASE"/>
    <property type="match status" value="1"/>
</dbReference>
<dbReference type="EMBL" id="LJCO01000079">
    <property type="protein sequence ID" value="KPV42322.1"/>
    <property type="molecule type" value="Genomic_DNA"/>
</dbReference>
<dbReference type="RefSeq" id="WP_054970692.1">
    <property type="nucleotide sequence ID" value="NZ_LJCO01000079.1"/>
</dbReference>
<proteinExistence type="predicted"/>
<dbReference type="OrthoDB" id="9789133at2"/>
<sequence length="216" mass="24328">MQIKWFGQSSFLLTSEAGVRILIDPFDRMIRYKMPKPIETEIVAVTHDHGDHNKIQVATGDYLLVNEPKEYHRDGVAIKGFKTYHDKVNGKKRGGNIVYRFNVDGLTICHCGDLGHLLTKEQVKDIGNVDILMIPVGGRMTLNGEDGAKVVQQLKPTVTIPMHYRTKALSLLGMILFDKVDKFIEATGERTTEVRILDINTVSLSHYSGVVTMQYQ</sequence>
<dbReference type="Gene3D" id="3.60.15.10">
    <property type="entry name" value="Ribonuclease Z/Hydroxyacylglutathione hydrolase-like"/>
    <property type="match status" value="1"/>
</dbReference>
<keyword evidence="2" id="KW-1185">Reference proteome</keyword>
<protein>
    <submittedName>
        <fullName evidence="1">Beta-lactamase</fullName>
    </submittedName>
</protein>
<dbReference type="PATRIC" id="fig|471514.4.peg.4665"/>
<dbReference type="Pfam" id="PF13483">
    <property type="entry name" value="Lactamase_B_3"/>
    <property type="match status" value="1"/>
</dbReference>
<accession>A0A0P9CH15</accession>
<organism evidence="1 2">
    <name type="scientific">Alicyclobacillus ferrooxydans</name>
    <dbReference type="NCBI Taxonomy" id="471514"/>
    <lineage>
        <taxon>Bacteria</taxon>
        <taxon>Bacillati</taxon>
        <taxon>Bacillota</taxon>
        <taxon>Bacilli</taxon>
        <taxon>Bacillales</taxon>
        <taxon>Alicyclobacillaceae</taxon>
        <taxon>Alicyclobacillus</taxon>
    </lineage>
</organism>
<dbReference type="InterPro" id="IPR036866">
    <property type="entry name" value="RibonucZ/Hydroxyglut_hydro"/>
</dbReference>
<dbReference type="Proteomes" id="UP000050482">
    <property type="component" value="Unassembled WGS sequence"/>
</dbReference>
<reference evidence="1 2" key="1">
    <citation type="submission" date="2015-09" db="EMBL/GenBank/DDBJ databases">
        <title>Draft genome sequence of Alicyclobacillus ferrooxydans DSM 22381.</title>
        <authorList>
            <person name="Hemp J."/>
        </authorList>
    </citation>
    <scope>NUCLEOTIDE SEQUENCE [LARGE SCALE GENOMIC DNA]</scope>
    <source>
        <strain evidence="1 2">TC-34</strain>
    </source>
</reference>
<gene>
    <name evidence="1" type="ORF">AN477_18685</name>
</gene>
<dbReference type="AlphaFoldDB" id="A0A0P9CH15"/>
<evidence type="ECO:0000313" key="2">
    <source>
        <dbReference type="Proteomes" id="UP000050482"/>
    </source>
</evidence>
<dbReference type="STRING" id="471514.AN477_18685"/>
<dbReference type="PANTHER" id="PTHR42967">
    <property type="entry name" value="METAL DEPENDENT HYDROLASE"/>
    <property type="match status" value="1"/>
</dbReference>
<comment type="caution">
    <text evidence="1">The sequence shown here is derived from an EMBL/GenBank/DDBJ whole genome shotgun (WGS) entry which is preliminary data.</text>
</comment>
<name>A0A0P9CH15_9BACL</name>
<evidence type="ECO:0000313" key="1">
    <source>
        <dbReference type="EMBL" id="KPV42322.1"/>
    </source>
</evidence>